<keyword evidence="5 7" id="KW-0697">Rotamase</keyword>
<protein>
    <recommendedName>
        <fullName evidence="7">Serine/threonine-protein phosphatase 2A activator</fullName>
        <ecNumber evidence="7">5.2.1.8</ecNumber>
    </recommendedName>
    <alternativeName>
        <fullName evidence="7">Phosphotyrosyl phosphatase activator</fullName>
    </alternativeName>
</protein>
<comment type="subcellular location">
    <subcellularLocation>
        <location evidence="2 7">Cytoplasm</location>
    </subcellularLocation>
</comment>
<dbReference type="Pfam" id="PF03095">
    <property type="entry name" value="PTPA"/>
    <property type="match status" value="1"/>
</dbReference>
<feature type="compositionally biased region" description="Acidic residues" evidence="8">
    <location>
        <begin position="410"/>
        <end position="420"/>
    </location>
</feature>
<dbReference type="InterPro" id="IPR043170">
    <property type="entry name" value="PTPA_C_lid"/>
</dbReference>
<evidence type="ECO:0000313" key="9">
    <source>
        <dbReference type="EMBL" id="CDR36223.1"/>
    </source>
</evidence>
<dbReference type="PANTHER" id="PTHR10012:SF0">
    <property type="entry name" value="SERINE_THREONINE-PROTEIN PHOSPHATASE 2A ACTIVATOR"/>
    <property type="match status" value="1"/>
</dbReference>
<feature type="compositionally biased region" description="Low complexity" evidence="8">
    <location>
        <begin position="354"/>
        <end position="364"/>
    </location>
</feature>
<dbReference type="OrthoDB" id="16120at2759"/>
<evidence type="ECO:0000256" key="3">
    <source>
        <dbReference type="ARBA" id="ARBA00011019"/>
    </source>
</evidence>
<feature type="region of interest" description="Disordered" evidence="8">
    <location>
        <begin position="1"/>
        <end position="21"/>
    </location>
</feature>
<dbReference type="SUPFAM" id="SSF140984">
    <property type="entry name" value="PTPA-like"/>
    <property type="match status" value="1"/>
</dbReference>
<accession>A0A061ANB0</accession>
<evidence type="ECO:0000256" key="5">
    <source>
        <dbReference type="ARBA" id="ARBA00023110"/>
    </source>
</evidence>
<dbReference type="GO" id="GO:0005634">
    <property type="term" value="C:nucleus"/>
    <property type="evidence" value="ECO:0007669"/>
    <property type="project" value="TreeGrafter"/>
</dbReference>
<keyword evidence="4 7" id="KW-0963">Cytoplasm</keyword>
<evidence type="ECO:0000256" key="2">
    <source>
        <dbReference type="ARBA" id="ARBA00004496"/>
    </source>
</evidence>
<dbReference type="GO" id="GO:0008160">
    <property type="term" value="F:protein tyrosine phosphatase activator activity"/>
    <property type="evidence" value="ECO:0007669"/>
    <property type="project" value="TreeGrafter"/>
</dbReference>
<feature type="region of interest" description="Disordered" evidence="8">
    <location>
        <begin position="329"/>
        <end position="420"/>
    </location>
</feature>
<evidence type="ECO:0000256" key="7">
    <source>
        <dbReference type="RuleBase" id="RU361210"/>
    </source>
</evidence>
<dbReference type="GO" id="GO:0007052">
    <property type="term" value="P:mitotic spindle organization"/>
    <property type="evidence" value="ECO:0007669"/>
    <property type="project" value="TreeGrafter"/>
</dbReference>
<evidence type="ECO:0000256" key="8">
    <source>
        <dbReference type="SAM" id="MobiDB-lite"/>
    </source>
</evidence>
<dbReference type="InterPro" id="IPR037218">
    <property type="entry name" value="PTPA_sf"/>
</dbReference>
<evidence type="ECO:0000256" key="6">
    <source>
        <dbReference type="ARBA" id="ARBA00023235"/>
    </source>
</evidence>
<dbReference type="AlphaFoldDB" id="A0A061ANB0"/>
<dbReference type="EMBL" id="LK052936">
    <property type="protein sequence ID" value="CDR36223.1"/>
    <property type="molecule type" value="Genomic_DNA"/>
</dbReference>
<dbReference type="Gene3D" id="1.20.120.1150">
    <property type="match status" value="1"/>
</dbReference>
<evidence type="ECO:0000256" key="4">
    <source>
        <dbReference type="ARBA" id="ARBA00022490"/>
    </source>
</evidence>
<gene>
    <name evidence="9" type="ORF">RHTO0S_01e16930g</name>
</gene>
<dbReference type="PANTHER" id="PTHR10012">
    <property type="entry name" value="SERINE/THREONINE-PROTEIN PHOSPHATASE 2A REGULATORY SUBUNIT B"/>
    <property type="match status" value="1"/>
</dbReference>
<comment type="function">
    <text evidence="7">PPIases accelerate the folding of proteins. It catalyzes the cis-trans isomerization of proline imidic peptide bonds in oligopeptides.</text>
</comment>
<dbReference type="GO" id="GO:0003755">
    <property type="term" value="F:peptidyl-prolyl cis-trans isomerase activity"/>
    <property type="evidence" value="ECO:0007669"/>
    <property type="project" value="UniProtKB-KW"/>
</dbReference>
<name>A0A061ANB0_RHOTO</name>
<evidence type="ECO:0000256" key="1">
    <source>
        <dbReference type="ARBA" id="ARBA00000971"/>
    </source>
</evidence>
<feature type="compositionally biased region" description="Low complexity" evidence="8">
    <location>
        <begin position="378"/>
        <end position="389"/>
    </location>
</feature>
<dbReference type="GO" id="GO:0000159">
    <property type="term" value="C:protein phosphatase type 2A complex"/>
    <property type="evidence" value="ECO:0007669"/>
    <property type="project" value="TreeGrafter"/>
</dbReference>
<dbReference type="InterPro" id="IPR004327">
    <property type="entry name" value="Phstyr_phstse_ac"/>
</dbReference>
<dbReference type="GO" id="GO:0005737">
    <property type="term" value="C:cytoplasm"/>
    <property type="evidence" value="ECO:0007669"/>
    <property type="project" value="UniProtKB-SubCell"/>
</dbReference>
<comment type="similarity">
    <text evidence="3 7">Belongs to the PTPA-type PPIase family.</text>
</comment>
<keyword evidence="6 7" id="KW-0413">Isomerase</keyword>
<proteinExistence type="inferred from homology"/>
<comment type="catalytic activity">
    <reaction evidence="1 7">
        <text>[protein]-peptidylproline (omega=180) = [protein]-peptidylproline (omega=0)</text>
        <dbReference type="Rhea" id="RHEA:16237"/>
        <dbReference type="Rhea" id="RHEA-COMP:10747"/>
        <dbReference type="Rhea" id="RHEA-COMP:10748"/>
        <dbReference type="ChEBI" id="CHEBI:83833"/>
        <dbReference type="ChEBI" id="CHEBI:83834"/>
        <dbReference type="EC" id="5.2.1.8"/>
    </reaction>
</comment>
<dbReference type="EC" id="5.2.1.8" evidence="7"/>
<organism evidence="9">
    <name type="scientific">Rhodotorula toruloides</name>
    <name type="common">Yeast</name>
    <name type="synonym">Rhodosporidium toruloides</name>
    <dbReference type="NCBI Taxonomy" id="5286"/>
    <lineage>
        <taxon>Eukaryota</taxon>
        <taxon>Fungi</taxon>
        <taxon>Dikarya</taxon>
        <taxon>Basidiomycota</taxon>
        <taxon>Pucciniomycotina</taxon>
        <taxon>Microbotryomycetes</taxon>
        <taxon>Sporidiobolales</taxon>
        <taxon>Sporidiobolaceae</taxon>
        <taxon>Rhodotorula</taxon>
    </lineage>
</organism>
<reference evidence="9" key="1">
    <citation type="journal article" date="2014" name="Genome Announc.">
        <title>Draft genome sequence of Rhodosporidium toruloides CECT1137, an oleaginous yeast of biotechnological interest.</title>
        <authorList>
            <person name="Morin N."/>
            <person name="Calcas X."/>
            <person name="Devillers H."/>
            <person name="Durrens P."/>
            <person name="Sherman D.J."/>
            <person name="Nicaud J.-M."/>
            <person name="Neuveglise C."/>
        </authorList>
    </citation>
    <scope>NUCLEOTIDE SEQUENCE</scope>
    <source>
        <strain evidence="9">CECT1137</strain>
    </source>
</reference>
<sequence length="420" mass="46496">MTALPELLVPPTPHGRSPRPTRKIYAEEDMPHWLASEAYANVEAFIARLRAASSHEAPHSQSQNAGLVLDLLKQLSASLTAEQNGSGVERESNLGFQRWLDRAEETANLVHADLVDSSLSSALPELRFQFRSSFGSPQRLDYGTGHELSFLAYLLILRLSGVISAEDEPAIAKLVFPAYFDLMKQVVKAFRLREAAKMGIWGVENGHLVYEWGASQKRIHPSKRPVSLLSTPSLSPQHISYLFLTTLLHINAGSTSPATSNGDEPDGLWRLYRAEVLHRLPVIQHLHFGPFFRWIRAGTAEVLPSSGDGLDDEEKKQLDEMLNQRVTSEGTVAPWALPSLSGEKTPSEILGRLPSPARTPPRSASPEEQRRDSPPSPSSRTSPIPRPYSESPGGAALGRRRMSRLSISESLDEDERDERE</sequence>